<reference evidence="1 2" key="1">
    <citation type="journal article" date="2019" name="Sci. Rep.">
        <title>Orb-weaving spider Araneus ventricosus genome elucidates the spidroin gene catalogue.</title>
        <authorList>
            <person name="Kono N."/>
            <person name="Nakamura H."/>
            <person name="Ohtoshi R."/>
            <person name="Moran D.A.P."/>
            <person name="Shinohara A."/>
            <person name="Yoshida Y."/>
            <person name="Fujiwara M."/>
            <person name="Mori M."/>
            <person name="Tomita M."/>
            <person name="Arakawa K."/>
        </authorList>
    </citation>
    <scope>NUCLEOTIDE SEQUENCE [LARGE SCALE GENOMIC DNA]</scope>
</reference>
<dbReference type="AlphaFoldDB" id="A0A4Y2VL04"/>
<proteinExistence type="predicted"/>
<evidence type="ECO:0000313" key="1">
    <source>
        <dbReference type="EMBL" id="GBO25301.1"/>
    </source>
</evidence>
<comment type="caution">
    <text evidence="1">The sequence shown here is derived from an EMBL/GenBank/DDBJ whole genome shotgun (WGS) entry which is preliminary data.</text>
</comment>
<accession>A0A4Y2VL04</accession>
<dbReference type="EMBL" id="BGPR01048280">
    <property type="protein sequence ID" value="GBO25301.1"/>
    <property type="molecule type" value="Genomic_DNA"/>
</dbReference>
<gene>
    <name evidence="1" type="ORF">AVEN_145307_1</name>
</gene>
<name>A0A4Y2VL04_ARAVE</name>
<feature type="non-terminal residue" evidence="1">
    <location>
        <position position="66"/>
    </location>
</feature>
<organism evidence="1 2">
    <name type="scientific">Araneus ventricosus</name>
    <name type="common">Orbweaver spider</name>
    <name type="synonym">Epeira ventricosa</name>
    <dbReference type="NCBI Taxonomy" id="182803"/>
    <lineage>
        <taxon>Eukaryota</taxon>
        <taxon>Metazoa</taxon>
        <taxon>Ecdysozoa</taxon>
        <taxon>Arthropoda</taxon>
        <taxon>Chelicerata</taxon>
        <taxon>Arachnida</taxon>
        <taxon>Araneae</taxon>
        <taxon>Araneomorphae</taxon>
        <taxon>Entelegynae</taxon>
        <taxon>Araneoidea</taxon>
        <taxon>Araneidae</taxon>
        <taxon>Araneus</taxon>
    </lineage>
</organism>
<keyword evidence="2" id="KW-1185">Reference proteome</keyword>
<sequence length="66" mass="7640">MDKDESVSLLKILFNKLTQRFEGQTEATFAFFESWRQVGGKQFCTNEDTNTLLLTFHEEGIGKLIH</sequence>
<protein>
    <submittedName>
        <fullName evidence="1">Uncharacterized protein</fullName>
    </submittedName>
</protein>
<evidence type="ECO:0000313" key="2">
    <source>
        <dbReference type="Proteomes" id="UP000499080"/>
    </source>
</evidence>
<dbReference type="Proteomes" id="UP000499080">
    <property type="component" value="Unassembled WGS sequence"/>
</dbReference>